<accession>A0ABU2JEI6</accession>
<dbReference type="RefSeq" id="WP_311424544.1">
    <property type="nucleotide sequence ID" value="NZ_JAVREH010000037.1"/>
</dbReference>
<protein>
    <recommendedName>
        <fullName evidence="1">Acyl-CoA oxidase/dehydrogenase middle domain-containing protein</fullName>
    </recommendedName>
</protein>
<dbReference type="InterPro" id="IPR046373">
    <property type="entry name" value="Acyl-CoA_Oxase/DH_mid-dom_sf"/>
</dbReference>
<dbReference type="EMBL" id="JAVREH010000037">
    <property type="protein sequence ID" value="MDT0263397.1"/>
    <property type="molecule type" value="Genomic_DNA"/>
</dbReference>
<dbReference type="InterPro" id="IPR009100">
    <property type="entry name" value="AcylCoA_DH/oxidase_NM_dom_sf"/>
</dbReference>
<feature type="domain" description="Acyl-CoA oxidase/dehydrogenase middle" evidence="1">
    <location>
        <begin position="100"/>
        <end position="161"/>
    </location>
</feature>
<dbReference type="InterPro" id="IPR006091">
    <property type="entry name" value="Acyl-CoA_Oxase/DH_mid-dom"/>
</dbReference>
<dbReference type="Pfam" id="PF02770">
    <property type="entry name" value="Acyl-CoA_dh_M"/>
    <property type="match status" value="1"/>
</dbReference>
<comment type="caution">
    <text evidence="2">The sequence shown here is derived from an EMBL/GenBank/DDBJ whole genome shotgun (WGS) entry which is preliminary data.</text>
</comment>
<evidence type="ECO:0000313" key="2">
    <source>
        <dbReference type="EMBL" id="MDT0263397.1"/>
    </source>
</evidence>
<dbReference type="SUPFAM" id="SSF56645">
    <property type="entry name" value="Acyl-CoA dehydrogenase NM domain-like"/>
    <property type="match status" value="1"/>
</dbReference>
<proteinExistence type="predicted"/>
<dbReference type="Proteomes" id="UP001183176">
    <property type="component" value="Unassembled WGS sequence"/>
</dbReference>
<dbReference type="Gene3D" id="2.40.110.10">
    <property type="entry name" value="Butyryl-CoA Dehydrogenase, subunit A, domain 2"/>
    <property type="match status" value="1"/>
</dbReference>
<gene>
    <name evidence="2" type="ORF">RM423_18605</name>
</gene>
<evidence type="ECO:0000313" key="3">
    <source>
        <dbReference type="Proteomes" id="UP001183176"/>
    </source>
</evidence>
<reference evidence="3" key="1">
    <citation type="submission" date="2023-07" db="EMBL/GenBank/DDBJ databases">
        <title>30 novel species of actinomycetes from the DSMZ collection.</title>
        <authorList>
            <person name="Nouioui I."/>
        </authorList>
    </citation>
    <scope>NUCLEOTIDE SEQUENCE [LARGE SCALE GENOMIC DNA]</scope>
    <source>
        <strain evidence="3">DSM 44399</strain>
    </source>
</reference>
<keyword evidence="3" id="KW-1185">Reference proteome</keyword>
<sequence>MLDSELAMAAAAAAGDASAALAVADAATALVFPTGPATTEPSARCVQELLSDLAEIDLTVARVVEPQLDALLILREAGVRIRPGRWGVYASEAPGLVLNAVRVDDGWRLDGVKEWCSLAGILDRALITARTDEGYRLFAVDLHHPGVSVGDPAGWAARGLTTVVSTAVEFSAVAAEPVGAVDWYLIRPGFGWGGIRVAACWYGGARAVYHHLRAALGTRSRPDPIRQVALGHAEVACWSAALALEHAAAEIDAGHACADAGAVLAARTRALVADAVETVLRDSGHALGAAPLAFDIDHARRVADLQLYVRQHHAERDLAALAALPRPGG</sequence>
<evidence type="ECO:0000259" key="1">
    <source>
        <dbReference type="Pfam" id="PF02770"/>
    </source>
</evidence>
<name>A0ABU2JEI6_9ACTN</name>
<organism evidence="2 3">
    <name type="scientific">Jatrophihabitans lederbergiae</name>
    <dbReference type="NCBI Taxonomy" id="3075547"/>
    <lineage>
        <taxon>Bacteria</taxon>
        <taxon>Bacillati</taxon>
        <taxon>Actinomycetota</taxon>
        <taxon>Actinomycetes</taxon>
        <taxon>Jatrophihabitantales</taxon>
        <taxon>Jatrophihabitantaceae</taxon>
        <taxon>Jatrophihabitans</taxon>
    </lineage>
</organism>